<dbReference type="AlphaFoldDB" id="A0A0G4QHL0"/>
<dbReference type="InterPro" id="IPR008861">
    <property type="entry name" value="GpX-like"/>
</dbReference>
<reference evidence="1 2" key="1">
    <citation type="submission" date="2018-06" db="EMBL/GenBank/DDBJ databases">
        <authorList>
            <consortium name="Pathogen Informatics"/>
            <person name="Doyle S."/>
        </authorList>
    </citation>
    <scope>NUCLEOTIDE SEQUENCE [LARGE SCALE GENOMIC DNA]</scope>
    <source>
        <strain evidence="1 2">NCTC10376</strain>
    </source>
</reference>
<evidence type="ECO:0000313" key="1">
    <source>
        <dbReference type="EMBL" id="SUC15902.1"/>
    </source>
</evidence>
<dbReference type="RefSeq" id="WP_012368195.1">
    <property type="nucleotide sequence ID" value="NZ_BSSP01000002.1"/>
</dbReference>
<protein>
    <submittedName>
        <fullName evidence="1">Phage tail protein X</fullName>
    </submittedName>
</protein>
<accession>A0A0G4QHL0</accession>
<evidence type="ECO:0000313" key="2">
    <source>
        <dbReference type="Proteomes" id="UP000254331"/>
    </source>
</evidence>
<gene>
    <name evidence="1" type="ORF">NCTC10376_01784</name>
</gene>
<sequence>MRIYTQQGDTVDDICWRYFGQSSGMIEQVLEANPGLVELGAILPTGTAIELPDTPQQHSTTPILQLWD</sequence>
<dbReference type="GeneID" id="6801529"/>
<dbReference type="Pfam" id="PF05489">
    <property type="entry name" value="Phage_tail_X"/>
    <property type="match status" value="1"/>
</dbReference>
<organism evidence="1 2">
    <name type="scientific">Proteus vulgaris</name>
    <dbReference type="NCBI Taxonomy" id="585"/>
    <lineage>
        <taxon>Bacteria</taxon>
        <taxon>Pseudomonadati</taxon>
        <taxon>Pseudomonadota</taxon>
        <taxon>Gammaproteobacteria</taxon>
        <taxon>Enterobacterales</taxon>
        <taxon>Morganellaceae</taxon>
        <taxon>Proteus</taxon>
    </lineage>
</organism>
<dbReference type="EMBL" id="UGTW01000001">
    <property type="protein sequence ID" value="SUC15902.1"/>
    <property type="molecule type" value="Genomic_DNA"/>
</dbReference>
<dbReference type="Proteomes" id="UP000254331">
    <property type="component" value="Unassembled WGS sequence"/>
</dbReference>
<proteinExistence type="predicted"/>
<name>A0A0G4QHL0_PROVU</name>